<feature type="region of interest" description="Disordered" evidence="1">
    <location>
        <begin position="405"/>
        <end position="541"/>
    </location>
</feature>
<protein>
    <submittedName>
        <fullName evidence="2">Uncharacterized protein</fullName>
    </submittedName>
</protein>
<feature type="non-terminal residue" evidence="2">
    <location>
        <position position="1"/>
    </location>
</feature>
<organism evidence="2 3">
    <name type="scientific">Eragrostis curvula</name>
    <name type="common">weeping love grass</name>
    <dbReference type="NCBI Taxonomy" id="38414"/>
    <lineage>
        <taxon>Eukaryota</taxon>
        <taxon>Viridiplantae</taxon>
        <taxon>Streptophyta</taxon>
        <taxon>Embryophyta</taxon>
        <taxon>Tracheophyta</taxon>
        <taxon>Spermatophyta</taxon>
        <taxon>Magnoliopsida</taxon>
        <taxon>Liliopsida</taxon>
        <taxon>Poales</taxon>
        <taxon>Poaceae</taxon>
        <taxon>PACMAD clade</taxon>
        <taxon>Chloridoideae</taxon>
        <taxon>Eragrostideae</taxon>
        <taxon>Eragrostidinae</taxon>
        <taxon>Eragrostis</taxon>
    </lineage>
</organism>
<keyword evidence="3" id="KW-1185">Reference proteome</keyword>
<feature type="region of interest" description="Disordered" evidence="1">
    <location>
        <begin position="331"/>
        <end position="392"/>
    </location>
</feature>
<evidence type="ECO:0000256" key="1">
    <source>
        <dbReference type="SAM" id="MobiDB-lite"/>
    </source>
</evidence>
<sequence length="696" mass="72659">MTSPLGILARYTVPDDPAPTMPSLPSTHRATSSAVKLSFWNAVIRHGPTTTLGRPPPPPVTFPQPVDALVPSSPHCIQRAVAASTTIPANATAAAATHIAAVCRAEPPLGGDHDGDEESAGARRWLNDTSKVSNVVQLANPGGTVPLSAFQERSTSVIDGSAASSAGISPEIWLCCSLKLTSRLHLPMSSGILPVSSFPANSSRYRFAHPAAPNAGTSPRSPHSLAANTCSFGACHAAVGSLPPIGLPEMFRMSRARRPPAQSRDGIAPERALLDTSTRTSRALAAPSVAGSVPVSELFHSWRTSRLGSAPSAAGTVPERRLPKRFSVVRDVSSPSVSGMAPARRLSERSSTCRSRSPPSSGGIAPARRFLKRNRDCSFPRPPSSGGTGPDRLAAAMSRYWRLVSTPSSGGTPPPSNALYPISSRSSDASCPSEAGSRPESAFPARWRNLSRRSRPSSGGTLPLKKLPPRLSFSSRRSSPSARGSGPAKQLLNASRTASAPPRLATPSGSVPLRKLRLTSSDSSRRRRSTAGGNSPANAFPLRLSDVSVGASSRAAVGEMVPEMFRPERSIPTMSPVVASHATPGHKHHGGARERVAPDDAADAYVHCRSAPAGSVREDFSDSSVRRGSGADDAAEVMVSRGRRRSRPPCSVNGDEVVPVAAMAEEECLVLVAEEGLGGGGGKMEAGKVAAHWCRS</sequence>
<name>A0A5J9SRQ7_9POAL</name>
<comment type="caution">
    <text evidence="2">The sequence shown here is derived from an EMBL/GenBank/DDBJ whole genome shotgun (WGS) entry which is preliminary data.</text>
</comment>
<proteinExistence type="predicted"/>
<dbReference type="Gramene" id="TVU01649">
    <property type="protein sequence ID" value="TVU01649"/>
    <property type="gene ID" value="EJB05_52880"/>
</dbReference>
<dbReference type="Proteomes" id="UP000324897">
    <property type="component" value="Unassembled WGS sequence"/>
</dbReference>
<dbReference type="AlphaFoldDB" id="A0A5J9SRQ7"/>
<evidence type="ECO:0000313" key="3">
    <source>
        <dbReference type="Proteomes" id="UP000324897"/>
    </source>
</evidence>
<feature type="compositionally biased region" description="Low complexity" evidence="1">
    <location>
        <begin position="349"/>
        <end position="361"/>
    </location>
</feature>
<feature type="region of interest" description="Disordered" evidence="1">
    <location>
        <begin position="616"/>
        <end position="653"/>
    </location>
</feature>
<dbReference type="EMBL" id="RWGY01000409">
    <property type="protein sequence ID" value="TVU01649.1"/>
    <property type="molecule type" value="Genomic_DNA"/>
</dbReference>
<accession>A0A5J9SRQ7</accession>
<evidence type="ECO:0000313" key="2">
    <source>
        <dbReference type="EMBL" id="TVU01649.1"/>
    </source>
</evidence>
<reference evidence="2 3" key="1">
    <citation type="journal article" date="2019" name="Sci. Rep.">
        <title>A high-quality genome of Eragrostis curvula grass provides insights into Poaceae evolution and supports new strategies to enhance forage quality.</title>
        <authorList>
            <person name="Carballo J."/>
            <person name="Santos B.A.C.M."/>
            <person name="Zappacosta D."/>
            <person name="Garbus I."/>
            <person name="Selva J.P."/>
            <person name="Gallo C.A."/>
            <person name="Diaz A."/>
            <person name="Albertini E."/>
            <person name="Caccamo M."/>
            <person name="Echenique V."/>
        </authorList>
    </citation>
    <scope>NUCLEOTIDE SEQUENCE [LARGE SCALE GENOMIC DNA]</scope>
    <source>
        <strain evidence="3">cv. Victoria</strain>
        <tissue evidence="2">Leaf</tissue>
    </source>
</reference>
<feature type="compositionally biased region" description="Low complexity" evidence="1">
    <location>
        <begin position="469"/>
        <end position="488"/>
    </location>
</feature>
<gene>
    <name evidence="2" type="ORF">EJB05_52880</name>
</gene>